<comment type="caution">
    <text evidence="1">The sequence shown here is derived from an EMBL/GenBank/DDBJ whole genome shotgun (WGS) entry which is preliminary data.</text>
</comment>
<dbReference type="Proteomes" id="UP000708208">
    <property type="component" value="Unassembled WGS sequence"/>
</dbReference>
<protein>
    <submittedName>
        <fullName evidence="1">Uncharacterized protein</fullName>
    </submittedName>
</protein>
<name>A0A8J2KBW7_9HEXA</name>
<evidence type="ECO:0000313" key="1">
    <source>
        <dbReference type="EMBL" id="CAG7785452.1"/>
    </source>
</evidence>
<sequence>GFNNYAPRKALRLIYGAINPMTHQ</sequence>
<proteinExistence type="predicted"/>
<dbReference type="AlphaFoldDB" id="A0A8J2KBW7"/>
<organism evidence="1 2">
    <name type="scientific">Allacma fusca</name>
    <dbReference type="NCBI Taxonomy" id="39272"/>
    <lineage>
        <taxon>Eukaryota</taxon>
        <taxon>Metazoa</taxon>
        <taxon>Ecdysozoa</taxon>
        <taxon>Arthropoda</taxon>
        <taxon>Hexapoda</taxon>
        <taxon>Collembola</taxon>
        <taxon>Symphypleona</taxon>
        <taxon>Sminthuridae</taxon>
        <taxon>Allacma</taxon>
    </lineage>
</organism>
<gene>
    <name evidence="1" type="ORF">AFUS01_LOCUS24075</name>
</gene>
<reference evidence="1" key="1">
    <citation type="submission" date="2021-06" db="EMBL/GenBank/DDBJ databases">
        <authorList>
            <person name="Hodson N. C."/>
            <person name="Mongue J. A."/>
            <person name="Jaron S. K."/>
        </authorList>
    </citation>
    <scope>NUCLEOTIDE SEQUENCE</scope>
</reference>
<dbReference type="EMBL" id="CAJVCH010297033">
    <property type="protein sequence ID" value="CAG7785452.1"/>
    <property type="molecule type" value="Genomic_DNA"/>
</dbReference>
<evidence type="ECO:0000313" key="2">
    <source>
        <dbReference type="Proteomes" id="UP000708208"/>
    </source>
</evidence>
<accession>A0A8J2KBW7</accession>
<feature type="non-terminal residue" evidence="1">
    <location>
        <position position="1"/>
    </location>
</feature>
<keyword evidence="2" id="KW-1185">Reference proteome</keyword>